<evidence type="ECO:0000313" key="3">
    <source>
        <dbReference type="Proteomes" id="UP000002526"/>
    </source>
</evidence>
<reference evidence="3" key="1">
    <citation type="journal article" date="2002" name="DNA Res.">
        <title>Complete genomic sequence of nitrogen-fixing symbiotic bacterium Bradyrhizobium japonicum USDA110.</title>
        <authorList>
            <person name="Kaneko T."/>
            <person name="Nakamura Y."/>
            <person name="Sato S."/>
            <person name="Minamisawa K."/>
            <person name="Uchiumi T."/>
            <person name="Sasamoto S."/>
            <person name="Watanabe A."/>
            <person name="Idesawa K."/>
            <person name="Iriguchi M."/>
            <person name="Kawashima K."/>
            <person name="Kohara M."/>
            <person name="Matsumoto M."/>
            <person name="Shimpo S."/>
            <person name="Tsuruoka H."/>
            <person name="Wada T."/>
            <person name="Yamada M."/>
            <person name="Tabata S."/>
        </authorList>
    </citation>
    <scope>NUCLEOTIDE SEQUENCE [LARGE SCALE GENOMIC DNA]</scope>
    <source>
        <strain evidence="3">JCM 10833 / BCRC 13528 / IAM 13628 / NBRC 14792 / USDA 110</strain>
    </source>
</reference>
<keyword evidence="3" id="KW-1185">Reference proteome</keyword>
<dbReference type="GeneID" id="46495889"/>
<dbReference type="PATRIC" id="fig|224911.5.peg.4451"/>
<dbReference type="EMBL" id="BA000040">
    <property type="protein sequence ID" value="BAC49672.1"/>
    <property type="molecule type" value="Genomic_DNA"/>
</dbReference>
<evidence type="ECO:0000256" key="1">
    <source>
        <dbReference type="SAM" id="Phobius"/>
    </source>
</evidence>
<name>Q89LY6_BRADU</name>
<keyword evidence="1" id="KW-0812">Transmembrane</keyword>
<proteinExistence type="predicted"/>
<dbReference type="OrthoDB" id="8243861at2"/>
<accession>Q89LY6</accession>
<evidence type="ECO:0000313" key="2">
    <source>
        <dbReference type="EMBL" id="BAC49672.1"/>
    </source>
</evidence>
<dbReference type="KEGG" id="bja:bsl4407"/>
<dbReference type="HOGENOM" id="CLU_211366_0_0_5"/>
<dbReference type="eggNOG" id="ENOG503175N">
    <property type="taxonomic scope" value="Bacteria"/>
</dbReference>
<keyword evidence="1" id="KW-1133">Transmembrane helix</keyword>
<dbReference type="EnsemblBacteria" id="BAC49672">
    <property type="protein sequence ID" value="BAC49672"/>
    <property type="gene ID" value="BAC49672"/>
</dbReference>
<sequence>MQVKVVFTQVRFDMFDMPVWLEVLLNLSGYAGFVALASRGTSCPRAAADDRIGGDER</sequence>
<protein>
    <submittedName>
        <fullName evidence="2">Bsl4407 protein</fullName>
    </submittedName>
</protein>
<organism evidence="2 3">
    <name type="scientific">Bradyrhizobium diazoefficiens (strain JCM 10833 / BCRC 13528 / IAM 13628 / NBRC 14792 / USDA 110)</name>
    <dbReference type="NCBI Taxonomy" id="224911"/>
    <lineage>
        <taxon>Bacteria</taxon>
        <taxon>Pseudomonadati</taxon>
        <taxon>Pseudomonadota</taxon>
        <taxon>Alphaproteobacteria</taxon>
        <taxon>Hyphomicrobiales</taxon>
        <taxon>Nitrobacteraceae</taxon>
        <taxon>Bradyrhizobium</taxon>
    </lineage>
</organism>
<dbReference type="AlphaFoldDB" id="Q89LY6"/>
<dbReference type="InParanoid" id="Q89LY6"/>
<keyword evidence="1" id="KW-0472">Membrane</keyword>
<gene>
    <name evidence="2" type="ordered locus">bsl4407</name>
</gene>
<dbReference type="Proteomes" id="UP000002526">
    <property type="component" value="Chromosome"/>
</dbReference>
<dbReference type="RefSeq" id="WP_011087179.1">
    <property type="nucleotide sequence ID" value="NC_004463.1"/>
</dbReference>
<feature type="transmembrane region" description="Helical" evidence="1">
    <location>
        <begin position="20"/>
        <end position="37"/>
    </location>
</feature>